<dbReference type="PANTHER" id="PTHR13812:SF19">
    <property type="entry name" value="KETIMINE REDUCTASE MU-CRYSTALLIN"/>
    <property type="match status" value="1"/>
</dbReference>
<gene>
    <name evidence="1" type="ORF">N7U68_11075</name>
</gene>
<dbReference type="InterPro" id="IPR036291">
    <property type="entry name" value="NAD(P)-bd_dom_sf"/>
</dbReference>
<dbReference type="EMBL" id="CP106738">
    <property type="protein sequence ID" value="UXX81677.1"/>
    <property type="molecule type" value="Genomic_DNA"/>
</dbReference>
<dbReference type="NCBIfam" id="NF006141">
    <property type="entry name" value="PRK08291.1"/>
    <property type="match status" value="1"/>
</dbReference>
<dbReference type="Gene3D" id="3.30.1780.10">
    <property type="entry name" value="ornithine cyclodeaminase, domain 1"/>
    <property type="match status" value="1"/>
</dbReference>
<dbReference type="PIRSF" id="PIRSF001439">
    <property type="entry name" value="CryM"/>
    <property type="match status" value="1"/>
</dbReference>
<dbReference type="Pfam" id="PF02423">
    <property type="entry name" value="OCD_Mu_crystall"/>
    <property type="match status" value="1"/>
</dbReference>
<name>A0ABY6D6A6_9RHOB</name>
<dbReference type="RefSeq" id="WP_263046834.1">
    <property type="nucleotide sequence ID" value="NZ_CP106738.1"/>
</dbReference>
<protein>
    <submittedName>
        <fullName evidence="1">Cyclodeaminase</fullName>
    </submittedName>
</protein>
<dbReference type="InterPro" id="IPR023401">
    <property type="entry name" value="ODC_N"/>
</dbReference>
<dbReference type="InterPro" id="IPR003462">
    <property type="entry name" value="ODC_Mu_crystall"/>
</dbReference>
<dbReference type="Gene3D" id="3.40.50.720">
    <property type="entry name" value="NAD(P)-binding Rossmann-like Domain"/>
    <property type="match status" value="1"/>
</dbReference>
<evidence type="ECO:0000313" key="2">
    <source>
        <dbReference type="Proteomes" id="UP001064087"/>
    </source>
</evidence>
<accession>A0ABY6D6A6</accession>
<proteinExistence type="predicted"/>
<sequence>MPHDIRVLTETQLRGAVGLDMATVQVIERAFAALARGEVIMPPILSMDLEKIGGEFDVKTAYIDGLERFALKASTGFFGNAALGLPSLGGLMMVFSAKTGQVEAVLLDNGYLTDIRTAAAGAVAAMHLAPVGVRTAGVLGTGLQARLQLRAAQLVRPFEDALVWGRDPAKAEACAREMAETLGVPVRAVTDPADLVAQSQLVITTTPSRTPLITADMLHPCLHITAMGSDAEGKTEVAPKALIAADTYYCDRVSQCRSLGELRGAIEAGLWDRPDPPELGQVIIGEREGRTEDDEITICDLTGTGAHDTAIATHVMDLLSGGDVGTVVRT</sequence>
<dbReference type="Proteomes" id="UP001064087">
    <property type="component" value="Chromosome"/>
</dbReference>
<organism evidence="1 2">
    <name type="scientific">Roseovarius pelagicus</name>
    <dbReference type="NCBI Taxonomy" id="2980108"/>
    <lineage>
        <taxon>Bacteria</taxon>
        <taxon>Pseudomonadati</taxon>
        <taxon>Pseudomonadota</taxon>
        <taxon>Alphaproteobacteria</taxon>
        <taxon>Rhodobacterales</taxon>
        <taxon>Roseobacteraceae</taxon>
        <taxon>Roseovarius</taxon>
    </lineage>
</organism>
<keyword evidence="2" id="KW-1185">Reference proteome</keyword>
<dbReference type="PANTHER" id="PTHR13812">
    <property type="entry name" value="KETIMINE REDUCTASE MU-CRYSTALLIN"/>
    <property type="match status" value="1"/>
</dbReference>
<reference evidence="1" key="1">
    <citation type="submission" date="2022-10" db="EMBL/GenBank/DDBJ databases">
        <title>Roseovarius pelagicus sp. nov., isolated from Arctic seawater.</title>
        <authorList>
            <person name="Hong Y.W."/>
            <person name="Hwang C.Y."/>
        </authorList>
    </citation>
    <scope>NUCLEOTIDE SEQUENCE</scope>
    <source>
        <strain evidence="1">HL-MP18</strain>
    </source>
</reference>
<dbReference type="SUPFAM" id="SSF51735">
    <property type="entry name" value="NAD(P)-binding Rossmann-fold domains"/>
    <property type="match status" value="1"/>
</dbReference>
<evidence type="ECO:0000313" key="1">
    <source>
        <dbReference type="EMBL" id="UXX81677.1"/>
    </source>
</evidence>